<reference evidence="7" key="1">
    <citation type="submission" date="2016-03" db="EMBL/GenBank/DDBJ databases">
        <title>Gut transcriptome analysis on engorged females of Ornithodoros mimon (Acari: Argasidae) and phylogenetic inferences of soft ticks.</title>
        <authorList>
            <person name="Landulfo G.A."/>
            <person name="Giovanni D."/>
            <person name="Carvalho E."/>
            <person name="Junqueira-de-Azevedo I."/>
            <person name="Patane J."/>
            <person name="Mendoca R."/>
            <person name="Barros-Battesti D."/>
        </authorList>
    </citation>
    <scope>NUCLEOTIDE SEQUENCE</scope>
    <source>
        <strain evidence="7">Females</strain>
        <tissue evidence="7">Gut</tissue>
    </source>
</reference>
<evidence type="ECO:0000256" key="1">
    <source>
        <dbReference type="ARBA" id="ARBA00010617"/>
    </source>
</evidence>
<dbReference type="GO" id="GO:0008395">
    <property type="term" value="F:steroid hydroxylase activity"/>
    <property type="evidence" value="ECO:0007669"/>
    <property type="project" value="TreeGrafter"/>
</dbReference>
<evidence type="ECO:0000256" key="4">
    <source>
        <dbReference type="ARBA" id="ARBA00023002"/>
    </source>
</evidence>
<dbReference type="GO" id="GO:0005506">
    <property type="term" value="F:iron ion binding"/>
    <property type="evidence" value="ECO:0007669"/>
    <property type="project" value="InterPro"/>
</dbReference>
<protein>
    <submittedName>
        <fullName evidence="7">Cytochrome p450</fullName>
    </submittedName>
</protein>
<evidence type="ECO:0000313" key="7">
    <source>
        <dbReference type="EMBL" id="JAR87036.1"/>
    </source>
</evidence>
<evidence type="ECO:0000256" key="3">
    <source>
        <dbReference type="ARBA" id="ARBA00022723"/>
    </source>
</evidence>
<evidence type="ECO:0000256" key="2">
    <source>
        <dbReference type="ARBA" id="ARBA00022617"/>
    </source>
</evidence>
<dbReference type="PANTHER" id="PTHR24302:SF15">
    <property type="entry name" value="FATTY-ACID PEROXYGENASE"/>
    <property type="match status" value="1"/>
</dbReference>
<proteinExistence type="inferred from homology"/>
<dbReference type="SUPFAM" id="SSF48264">
    <property type="entry name" value="Cytochrome P450"/>
    <property type="match status" value="1"/>
</dbReference>
<keyword evidence="6" id="KW-0503">Monooxygenase</keyword>
<dbReference type="InterPro" id="IPR036396">
    <property type="entry name" value="Cyt_P450_sf"/>
</dbReference>
<dbReference type="EMBL" id="GEIB01001036">
    <property type="protein sequence ID" value="JAR87036.1"/>
    <property type="molecule type" value="Transcribed_RNA"/>
</dbReference>
<dbReference type="InterPro" id="IPR001128">
    <property type="entry name" value="Cyt_P450"/>
</dbReference>
<dbReference type="GO" id="GO:0016705">
    <property type="term" value="F:oxidoreductase activity, acting on paired donors, with incorporation or reduction of molecular oxygen"/>
    <property type="evidence" value="ECO:0007669"/>
    <property type="project" value="InterPro"/>
</dbReference>
<feature type="non-terminal residue" evidence="7">
    <location>
        <position position="1"/>
    </location>
</feature>
<dbReference type="GO" id="GO:0020037">
    <property type="term" value="F:heme binding"/>
    <property type="evidence" value="ECO:0007669"/>
    <property type="project" value="InterPro"/>
</dbReference>
<sequence length="158" mass="17724">YQDDIPCLVVGDPELLRDVYVKDFSSFVDRTQMQLGVPIWDRSVLLLSGPEWKNLRSLYSGAFTASKLKAMVPKLVRVANRTVEALVKFADTKEDVNVHDLFSKSALDAAAAAAFNADIDSINDPNNPFLKNYVNIFGGGTGWNMMLYFKMPRLFKLL</sequence>
<evidence type="ECO:0000256" key="6">
    <source>
        <dbReference type="ARBA" id="ARBA00023033"/>
    </source>
</evidence>
<keyword evidence="4" id="KW-0560">Oxidoreductase</keyword>
<comment type="similarity">
    <text evidence="1">Belongs to the cytochrome P450 family.</text>
</comment>
<dbReference type="AlphaFoldDB" id="A0A147B8B8"/>
<feature type="non-terminal residue" evidence="7">
    <location>
        <position position="158"/>
    </location>
</feature>
<keyword evidence="3" id="KW-0479">Metal-binding</keyword>
<name>A0A147B8B8_9ACAR</name>
<evidence type="ECO:0000256" key="5">
    <source>
        <dbReference type="ARBA" id="ARBA00023004"/>
    </source>
</evidence>
<accession>A0A147B8B8</accession>
<dbReference type="Pfam" id="PF00067">
    <property type="entry name" value="p450"/>
    <property type="match status" value="1"/>
</dbReference>
<organism evidence="7">
    <name type="scientific">Alectorobius mimon</name>
    <dbReference type="NCBI Taxonomy" id="360319"/>
    <lineage>
        <taxon>Eukaryota</taxon>
        <taxon>Metazoa</taxon>
        <taxon>Ecdysozoa</taxon>
        <taxon>Arthropoda</taxon>
        <taxon>Chelicerata</taxon>
        <taxon>Arachnida</taxon>
        <taxon>Acari</taxon>
        <taxon>Parasitiformes</taxon>
        <taxon>Ixodida</taxon>
        <taxon>Ixodoidea</taxon>
        <taxon>Argasidae</taxon>
        <taxon>Ornithodorinae</taxon>
        <taxon>Alectorobius</taxon>
    </lineage>
</organism>
<keyword evidence="2" id="KW-0349">Heme</keyword>
<dbReference type="InterPro" id="IPR050705">
    <property type="entry name" value="Cytochrome_P450_3A"/>
</dbReference>
<dbReference type="PANTHER" id="PTHR24302">
    <property type="entry name" value="CYTOCHROME P450 FAMILY 3"/>
    <property type="match status" value="1"/>
</dbReference>
<keyword evidence="5" id="KW-0408">Iron</keyword>
<dbReference type="Gene3D" id="1.10.630.10">
    <property type="entry name" value="Cytochrome P450"/>
    <property type="match status" value="1"/>
</dbReference>